<accession>A0A0A8UMZ7</accession>
<sequence length="212" mass="24769">MEKTNIAYKILANPVIYRTFQRFVGGKQPKIYQILEKICQDFLILRGRKPTLLDLGCGEGNLCHWISSYSNYYGVDYSEEYLAHAKNLYGTKGEFISLDFCSSKFDQLPNSLDIIVGIGLIHHLADEDIKKIQDNIINHHKNAIILTIDPVLLDRQHRIAKFMVSKDRGAFVRTLSQYQLLMPDYDYHLDNFCKIPYNHVLFYRNIDLNRYL</sequence>
<evidence type="ECO:0000259" key="1">
    <source>
        <dbReference type="Pfam" id="PF13649"/>
    </source>
</evidence>
<reference evidence="3" key="1">
    <citation type="submission" date="2014-09" db="EMBL/GenBank/DDBJ databases">
        <authorList>
            <person name="Gomez-Valero L."/>
        </authorList>
    </citation>
    <scope>NUCLEOTIDE SEQUENCE [LARGE SCALE GENOMIC DNA]</scope>
    <source>
        <strain evidence="3">ATCC35250</strain>
    </source>
</reference>
<evidence type="ECO:0000313" key="2">
    <source>
        <dbReference type="EMBL" id="CEK10250.1"/>
    </source>
</evidence>
<dbReference type="Proteomes" id="UP000032803">
    <property type="component" value="Chromosome I"/>
</dbReference>
<dbReference type="RefSeq" id="WP_045105658.1">
    <property type="nucleotide sequence ID" value="NZ_LN681225.1"/>
</dbReference>
<dbReference type="STRING" id="449.LHA_1195"/>
<organism evidence="2 3">
    <name type="scientific">Legionella hackeliae</name>
    <dbReference type="NCBI Taxonomy" id="449"/>
    <lineage>
        <taxon>Bacteria</taxon>
        <taxon>Pseudomonadati</taxon>
        <taxon>Pseudomonadota</taxon>
        <taxon>Gammaproteobacteria</taxon>
        <taxon>Legionellales</taxon>
        <taxon>Legionellaceae</taxon>
        <taxon>Legionella</taxon>
    </lineage>
</organism>
<feature type="domain" description="Methyltransferase" evidence="1">
    <location>
        <begin position="53"/>
        <end position="139"/>
    </location>
</feature>
<dbReference type="PATRIC" id="fig|449.7.peg.3207"/>
<dbReference type="KEGG" id="lha:LHA_1195"/>
<dbReference type="Gene3D" id="3.40.50.150">
    <property type="entry name" value="Vaccinia Virus protein VP39"/>
    <property type="match status" value="1"/>
</dbReference>
<dbReference type="InterPro" id="IPR029063">
    <property type="entry name" value="SAM-dependent_MTases_sf"/>
</dbReference>
<dbReference type="InterPro" id="IPR041698">
    <property type="entry name" value="Methyltransf_25"/>
</dbReference>
<dbReference type="HOGENOM" id="CLU_1330874_0_0_6"/>
<dbReference type="EMBL" id="LN681225">
    <property type="protein sequence ID" value="CEK10250.1"/>
    <property type="molecule type" value="Genomic_DNA"/>
</dbReference>
<keyword evidence="3" id="KW-1185">Reference proteome</keyword>
<dbReference type="CDD" id="cd02440">
    <property type="entry name" value="AdoMet_MTases"/>
    <property type="match status" value="1"/>
</dbReference>
<name>A0A0A8UMZ7_LEGHA</name>
<dbReference type="Pfam" id="PF13649">
    <property type="entry name" value="Methyltransf_25"/>
    <property type="match status" value="1"/>
</dbReference>
<dbReference type="SUPFAM" id="SSF53335">
    <property type="entry name" value="S-adenosyl-L-methionine-dependent methyltransferases"/>
    <property type="match status" value="1"/>
</dbReference>
<proteinExistence type="predicted"/>
<dbReference type="AlphaFoldDB" id="A0A0A8UMZ7"/>
<protein>
    <recommendedName>
        <fullName evidence="1">Methyltransferase domain-containing protein</fullName>
    </recommendedName>
</protein>
<gene>
    <name evidence="2" type="ORF">LHA_1195</name>
</gene>
<dbReference type="OrthoDB" id="9801609at2"/>
<evidence type="ECO:0000313" key="3">
    <source>
        <dbReference type="Proteomes" id="UP000032803"/>
    </source>
</evidence>